<dbReference type="Pfam" id="PF00933">
    <property type="entry name" value="Glyco_hydro_3"/>
    <property type="match status" value="1"/>
</dbReference>
<dbReference type="Proteomes" id="UP000597444">
    <property type="component" value="Unassembled WGS sequence"/>
</dbReference>
<dbReference type="InterPro" id="IPR001764">
    <property type="entry name" value="Glyco_hydro_3_N"/>
</dbReference>
<evidence type="ECO:0000259" key="6">
    <source>
        <dbReference type="Pfam" id="PF00933"/>
    </source>
</evidence>
<reference evidence="7" key="1">
    <citation type="submission" date="2020-10" db="EMBL/GenBank/DDBJ databases">
        <title>Taxonomic study of unclassified bacteria belonging to the class Ktedonobacteria.</title>
        <authorList>
            <person name="Yabe S."/>
            <person name="Wang C.M."/>
            <person name="Zheng Y."/>
            <person name="Sakai Y."/>
            <person name="Cavaletti L."/>
            <person name="Monciardini P."/>
            <person name="Donadio S."/>
        </authorList>
    </citation>
    <scope>NUCLEOTIDE SEQUENCE</scope>
    <source>
        <strain evidence="7">ID150040</strain>
    </source>
</reference>
<feature type="domain" description="Glycoside hydrolase family 3 N-terminal" evidence="6">
    <location>
        <begin position="30"/>
        <end position="352"/>
    </location>
</feature>
<dbReference type="EMBL" id="BNJK01000001">
    <property type="protein sequence ID" value="GHO91341.1"/>
    <property type="molecule type" value="Genomic_DNA"/>
</dbReference>
<protein>
    <recommendedName>
        <fullName evidence="3">beta-N-acetylhexosaminidase</fullName>
        <ecNumber evidence="3">3.2.1.52</ecNumber>
    </recommendedName>
</protein>
<dbReference type="InterPro" id="IPR019800">
    <property type="entry name" value="Glyco_hydro_3_AS"/>
</dbReference>
<keyword evidence="4" id="KW-0378">Hydrolase</keyword>
<sequence length="370" mass="40378">MRKTPGTLFQHSQTRITPQQYINTIVENMTLDMKLGQMFLVQFVGSDYSSDLDTMLTQYHVGAVLIFAANQNIVSRLQLKGLIQQMQQNSQLPLAVAIDQEGGYVNRLMKLNGPRPAAAVIGASNDPQKARAAGIQDAQDLAYYGINLNLAPVIDVDNNSSSELHQDQRTYGNTPARVTQMAAAYLQGLQQSRKVLGTLKHFPGLGSVTVDPHVGVAQLPRPKDQLEQIDWQPYRTLIQQGNVHAIMVTHEIVTAIDPSRPSTLSAKVVAGILRDELHYQGVIMTDSLTMQGITDYTPEDQSAALAVEAGSDLLMGASTPRDVASMIAGMKEALHAGTLSEQRINASVQRILMMKYEMGLLSLPNTASDK</sequence>
<dbReference type="AlphaFoldDB" id="A0A8J3IKR5"/>
<accession>A0A8J3IKR5</accession>
<dbReference type="Gene3D" id="3.20.20.300">
    <property type="entry name" value="Glycoside hydrolase, family 3, N-terminal domain"/>
    <property type="match status" value="1"/>
</dbReference>
<dbReference type="InterPro" id="IPR050226">
    <property type="entry name" value="NagZ_Beta-hexosaminidase"/>
</dbReference>
<keyword evidence="8" id="KW-1185">Reference proteome</keyword>
<evidence type="ECO:0000256" key="5">
    <source>
        <dbReference type="ARBA" id="ARBA00023295"/>
    </source>
</evidence>
<dbReference type="PANTHER" id="PTHR30480:SF13">
    <property type="entry name" value="BETA-HEXOSAMINIDASE"/>
    <property type="match status" value="1"/>
</dbReference>
<evidence type="ECO:0000256" key="1">
    <source>
        <dbReference type="ARBA" id="ARBA00001231"/>
    </source>
</evidence>
<comment type="catalytic activity">
    <reaction evidence="1">
        <text>Hydrolysis of terminal non-reducing N-acetyl-D-hexosamine residues in N-acetyl-beta-D-hexosaminides.</text>
        <dbReference type="EC" id="3.2.1.52"/>
    </reaction>
</comment>
<dbReference type="GO" id="GO:0004563">
    <property type="term" value="F:beta-N-acetylhexosaminidase activity"/>
    <property type="evidence" value="ECO:0007669"/>
    <property type="project" value="UniProtKB-EC"/>
</dbReference>
<evidence type="ECO:0000256" key="4">
    <source>
        <dbReference type="ARBA" id="ARBA00022801"/>
    </source>
</evidence>
<evidence type="ECO:0000256" key="3">
    <source>
        <dbReference type="ARBA" id="ARBA00012663"/>
    </source>
</evidence>
<name>A0A8J3IKR5_9CHLR</name>
<dbReference type="GO" id="GO:0009254">
    <property type="term" value="P:peptidoglycan turnover"/>
    <property type="evidence" value="ECO:0007669"/>
    <property type="project" value="TreeGrafter"/>
</dbReference>
<proteinExistence type="inferred from homology"/>
<evidence type="ECO:0000256" key="2">
    <source>
        <dbReference type="ARBA" id="ARBA00005336"/>
    </source>
</evidence>
<dbReference type="InterPro" id="IPR017853">
    <property type="entry name" value="GH"/>
</dbReference>
<comment type="caution">
    <text evidence="7">The sequence shown here is derived from an EMBL/GenBank/DDBJ whole genome shotgun (WGS) entry which is preliminary data.</text>
</comment>
<evidence type="ECO:0000313" key="7">
    <source>
        <dbReference type="EMBL" id="GHO91341.1"/>
    </source>
</evidence>
<organism evidence="7 8">
    <name type="scientific">Reticulibacter mediterranei</name>
    <dbReference type="NCBI Taxonomy" id="2778369"/>
    <lineage>
        <taxon>Bacteria</taxon>
        <taxon>Bacillati</taxon>
        <taxon>Chloroflexota</taxon>
        <taxon>Ktedonobacteria</taxon>
        <taxon>Ktedonobacterales</taxon>
        <taxon>Reticulibacteraceae</taxon>
        <taxon>Reticulibacter</taxon>
    </lineage>
</organism>
<dbReference type="PANTHER" id="PTHR30480">
    <property type="entry name" value="BETA-HEXOSAMINIDASE-RELATED"/>
    <property type="match status" value="1"/>
</dbReference>
<gene>
    <name evidence="7" type="ORF">KSF_013890</name>
</gene>
<dbReference type="GO" id="GO:0005975">
    <property type="term" value="P:carbohydrate metabolic process"/>
    <property type="evidence" value="ECO:0007669"/>
    <property type="project" value="InterPro"/>
</dbReference>
<dbReference type="SUPFAM" id="SSF51445">
    <property type="entry name" value="(Trans)glycosidases"/>
    <property type="match status" value="1"/>
</dbReference>
<evidence type="ECO:0000313" key="8">
    <source>
        <dbReference type="Proteomes" id="UP000597444"/>
    </source>
</evidence>
<dbReference type="InterPro" id="IPR036962">
    <property type="entry name" value="Glyco_hydro_3_N_sf"/>
</dbReference>
<dbReference type="PROSITE" id="PS00775">
    <property type="entry name" value="GLYCOSYL_HYDROL_F3"/>
    <property type="match status" value="1"/>
</dbReference>
<comment type="similarity">
    <text evidence="2">Belongs to the glycosyl hydrolase 3 family.</text>
</comment>
<keyword evidence="5" id="KW-0326">Glycosidase</keyword>
<dbReference type="EC" id="3.2.1.52" evidence="3"/>